<comment type="caution">
    <text evidence="1">The sequence shown here is derived from an EMBL/GenBank/DDBJ whole genome shotgun (WGS) entry which is preliminary data.</text>
</comment>
<reference evidence="1" key="1">
    <citation type="submission" date="2020-11" db="EMBL/GenBank/DDBJ databases">
        <authorList>
            <consortium name="DOE Joint Genome Institute"/>
            <person name="Ahrendt S."/>
            <person name="Riley R."/>
            <person name="Andreopoulos W."/>
            <person name="Labutti K."/>
            <person name="Pangilinan J."/>
            <person name="Ruiz-Duenas F.J."/>
            <person name="Barrasa J.M."/>
            <person name="Sanchez-Garcia M."/>
            <person name="Camarero S."/>
            <person name="Miyauchi S."/>
            <person name="Serrano A."/>
            <person name="Linde D."/>
            <person name="Babiker R."/>
            <person name="Drula E."/>
            <person name="Ayuso-Fernandez I."/>
            <person name="Pacheco R."/>
            <person name="Padilla G."/>
            <person name="Ferreira P."/>
            <person name="Barriuso J."/>
            <person name="Kellner H."/>
            <person name="Castanera R."/>
            <person name="Alfaro M."/>
            <person name="Ramirez L."/>
            <person name="Pisabarro A.G."/>
            <person name="Kuo A."/>
            <person name="Tritt A."/>
            <person name="Lipzen A."/>
            <person name="He G."/>
            <person name="Yan M."/>
            <person name="Ng V."/>
            <person name="Cullen D."/>
            <person name="Martin F."/>
            <person name="Rosso M.-N."/>
            <person name="Henrissat B."/>
            <person name="Hibbett D."/>
            <person name="Martinez A.T."/>
            <person name="Grigoriev I.V."/>
        </authorList>
    </citation>
    <scope>NUCLEOTIDE SEQUENCE</scope>
    <source>
        <strain evidence="1">MF-IS2</strain>
    </source>
</reference>
<sequence>MLTAVAYGTSAWLIYRAPNVHSPTFDVGRTGCNDDAVTGCPIRVSVSRLVTGLTSSSSHGPDSWTLGVYLYLPLPRLHVL</sequence>
<dbReference type="AlphaFoldDB" id="A0A9P6BWN1"/>
<keyword evidence="2" id="KW-1185">Reference proteome</keyword>
<name>A0A9P6BWN1_9AGAR</name>
<protein>
    <submittedName>
        <fullName evidence="1">Uncharacterized protein</fullName>
    </submittedName>
</protein>
<accession>A0A9P6BWN1</accession>
<dbReference type="Proteomes" id="UP000807342">
    <property type="component" value="Unassembled WGS sequence"/>
</dbReference>
<gene>
    <name evidence="1" type="ORF">P691DRAFT_52407</name>
</gene>
<proteinExistence type="predicted"/>
<dbReference type="EMBL" id="MU152198">
    <property type="protein sequence ID" value="KAF9440889.1"/>
    <property type="molecule type" value="Genomic_DNA"/>
</dbReference>
<evidence type="ECO:0000313" key="2">
    <source>
        <dbReference type="Proteomes" id="UP000807342"/>
    </source>
</evidence>
<evidence type="ECO:0000313" key="1">
    <source>
        <dbReference type="EMBL" id="KAF9440889.1"/>
    </source>
</evidence>
<organism evidence="1 2">
    <name type="scientific">Macrolepiota fuliginosa MF-IS2</name>
    <dbReference type="NCBI Taxonomy" id="1400762"/>
    <lineage>
        <taxon>Eukaryota</taxon>
        <taxon>Fungi</taxon>
        <taxon>Dikarya</taxon>
        <taxon>Basidiomycota</taxon>
        <taxon>Agaricomycotina</taxon>
        <taxon>Agaricomycetes</taxon>
        <taxon>Agaricomycetidae</taxon>
        <taxon>Agaricales</taxon>
        <taxon>Agaricineae</taxon>
        <taxon>Agaricaceae</taxon>
        <taxon>Macrolepiota</taxon>
    </lineage>
</organism>